<keyword evidence="3" id="KW-1185">Reference proteome</keyword>
<sequence>MLMKRLMFSERLLTVSIRFRSASVSGGGDDGGFGILLLVGIFVGVSGGWVKWTSSDSGDHSFTTDSDQSTGEMVVAAFTGSNLNGKMEED</sequence>
<gene>
    <name evidence="2" type="ORF">CROQUDRAFT_85647</name>
</gene>
<dbReference type="Proteomes" id="UP000886653">
    <property type="component" value="Unassembled WGS sequence"/>
</dbReference>
<reference evidence="2" key="1">
    <citation type="submission" date="2013-11" db="EMBL/GenBank/DDBJ databases">
        <title>Genome sequence of the fusiform rust pathogen reveals effectors for host alternation and coevolution with pine.</title>
        <authorList>
            <consortium name="DOE Joint Genome Institute"/>
            <person name="Smith K."/>
            <person name="Pendleton A."/>
            <person name="Kubisiak T."/>
            <person name="Anderson C."/>
            <person name="Salamov A."/>
            <person name="Aerts A."/>
            <person name="Riley R."/>
            <person name="Clum A."/>
            <person name="Lindquist E."/>
            <person name="Ence D."/>
            <person name="Campbell M."/>
            <person name="Kronenberg Z."/>
            <person name="Feau N."/>
            <person name="Dhillon B."/>
            <person name="Hamelin R."/>
            <person name="Burleigh J."/>
            <person name="Smith J."/>
            <person name="Yandell M."/>
            <person name="Nelson C."/>
            <person name="Grigoriev I."/>
            <person name="Davis J."/>
        </authorList>
    </citation>
    <scope>NUCLEOTIDE SEQUENCE</scope>
    <source>
        <strain evidence="2">G11</strain>
    </source>
</reference>
<keyword evidence="1" id="KW-0472">Membrane</keyword>
<name>A0A9P6NYM1_9BASI</name>
<keyword evidence="1" id="KW-0812">Transmembrane</keyword>
<evidence type="ECO:0000256" key="1">
    <source>
        <dbReference type="SAM" id="Phobius"/>
    </source>
</evidence>
<protein>
    <submittedName>
        <fullName evidence="2">Uncharacterized protein</fullName>
    </submittedName>
</protein>
<accession>A0A9P6NYM1</accession>
<evidence type="ECO:0000313" key="3">
    <source>
        <dbReference type="Proteomes" id="UP000886653"/>
    </source>
</evidence>
<dbReference type="AlphaFoldDB" id="A0A9P6NYM1"/>
<proteinExistence type="predicted"/>
<keyword evidence="1" id="KW-1133">Transmembrane helix</keyword>
<dbReference type="EMBL" id="MU167208">
    <property type="protein sequence ID" value="KAG0152539.1"/>
    <property type="molecule type" value="Genomic_DNA"/>
</dbReference>
<evidence type="ECO:0000313" key="2">
    <source>
        <dbReference type="EMBL" id="KAG0152539.1"/>
    </source>
</evidence>
<comment type="caution">
    <text evidence="2">The sequence shown here is derived from an EMBL/GenBank/DDBJ whole genome shotgun (WGS) entry which is preliminary data.</text>
</comment>
<feature type="transmembrane region" description="Helical" evidence="1">
    <location>
        <begin position="32"/>
        <end position="50"/>
    </location>
</feature>
<organism evidence="2 3">
    <name type="scientific">Cronartium quercuum f. sp. fusiforme G11</name>
    <dbReference type="NCBI Taxonomy" id="708437"/>
    <lineage>
        <taxon>Eukaryota</taxon>
        <taxon>Fungi</taxon>
        <taxon>Dikarya</taxon>
        <taxon>Basidiomycota</taxon>
        <taxon>Pucciniomycotina</taxon>
        <taxon>Pucciniomycetes</taxon>
        <taxon>Pucciniales</taxon>
        <taxon>Coleosporiaceae</taxon>
        <taxon>Cronartium</taxon>
    </lineage>
</organism>